<keyword evidence="8 9" id="KW-0472">Membrane</keyword>
<evidence type="ECO:0000256" key="5">
    <source>
        <dbReference type="ARBA" id="ARBA00022692"/>
    </source>
</evidence>
<dbReference type="PANTHER" id="PTHR30330">
    <property type="entry name" value="AGSS FAMILY TRANSPORTER, SODIUM-ALANINE"/>
    <property type="match status" value="1"/>
</dbReference>
<feature type="transmembrane region" description="Helical" evidence="9">
    <location>
        <begin position="333"/>
        <end position="360"/>
    </location>
</feature>
<dbReference type="PANTHER" id="PTHR30330:SF3">
    <property type="entry name" value="TRANSCRIPTIONAL REGULATOR, LRP FAMILY"/>
    <property type="match status" value="1"/>
</dbReference>
<organism evidence="10 11">
    <name type="scientific">Virgibacillus indicus</name>
    <dbReference type="NCBI Taxonomy" id="2024554"/>
    <lineage>
        <taxon>Bacteria</taxon>
        <taxon>Bacillati</taxon>
        <taxon>Bacillota</taxon>
        <taxon>Bacilli</taxon>
        <taxon>Bacillales</taxon>
        <taxon>Bacillaceae</taxon>
        <taxon>Virgibacillus</taxon>
    </lineage>
</organism>
<evidence type="ECO:0000256" key="8">
    <source>
        <dbReference type="ARBA" id="ARBA00023136"/>
    </source>
</evidence>
<dbReference type="RefSeq" id="WP_094886760.1">
    <property type="nucleotide sequence ID" value="NZ_NPMS01000008.1"/>
</dbReference>
<dbReference type="Pfam" id="PF01235">
    <property type="entry name" value="Na_Ala_symp"/>
    <property type="match status" value="1"/>
</dbReference>
<dbReference type="Gene3D" id="1.20.1740.10">
    <property type="entry name" value="Amino acid/polyamine transporter I"/>
    <property type="match status" value="1"/>
</dbReference>
<feature type="transmembrane region" description="Helical" evidence="9">
    <location>
        <begin position="12"/>
        <end position="30"/>
    </location>
</feature>
<evidence type="ECO:0000256" key="9">
    <source>
        <dbReference type="RuleBase" id="RU363064"/>
    </source>
</evidence>
<accession>A0A265N6W5</accession>
<protein>
    <submittedName>
        <fullName evidence="10">Sodium:alanine symporter family protein</fullName>
    </submittedName>
</protein>
<feature type="transmembrane region" description="Helical" evidence="9">
    <location>
        <begin position="66"/>
        <end position="90"/>
    </location>
</feature>
<evidence type="ECO:0000256" key="6">
    <source>
        <dbReference type="ARBA" id="ARBA00022847"/>
    </source>
</evidence>
<keyword evidence="3 9" id="KW-0813">Transport</keyword>
<feature type="transmembrane region" description="Helical" evidence="9">
    <location>
        <begin position="236"/>
        <end position="259"/>
    </location>
</feature>
<dbReference type="PROSITE" id="PS00873">
    <property type="entry name" value="NA_ALANINE_SYMP"/>
    <property type="match status" value="1"/>
</dbReference>
<evidence type="ECO:0000313" key="11">
    <source>
        <dbReference type="Proteomes" id="UP000216498"/>
    </source>
</evidence>
<evidence type="ECO:0000256" key="2">
    <source>
        <dbReference type="ARBA" id="ARBA00009261"/>
    </source>
</evidence>
<dbReference type="NCBIfam" id="TIGR00835">
    <property type="entry name" value="agcS"/>
    <property type="match status" value="1"/>
</dbReference>
<dbReference type="GO" id="GO:0005283">
    <property type="term" value="F:amino acid:sodium symporter activity"/>
    <property type="evidence" value="ECO:0007669"/>
    <property type="project" value="InterPro"/>
</dbReference>
<keyword evidence="11" id="KW-1185">Reference proteome</keyword>
<feature type="transmembrane region" description="Helical" evidence="9">
    <location>
        <begin position="207"/>
        <end position="230"/>
    </location>
</feature>
<dbReference type="EMBL" id="NPMS01000008">
    <property type="protein sequence ID" value="OZU87732.1"/>
    <property type="molecule type" value="Genomic_DNA"/>
</dbReference>
<name>A0A265N6W5_9BACI</name>
<reference evidence="10 11" key="1">
    <citation type="submission" date="2017-08" db="EMBL/GenBank/DDBJ databases">
        <title>Virgibacillus indicus sp. nov. and Virgibacillus profoundi sp. nov, two moderately halophilic bacteria isolated from marine sediment by using the Microfluidic Streak Plate.</title>
        <authorList>
            <person name="Xu B."/>
            <person name="Hu B."/>
            <person name="Wang J."/>
            <person name="Zhu Y."/>
            <person name="Huang L."/>
            <person name="Du W."/>
            <person name="Huang Y."/>
        </authorList>
    </citation>
    <scope>NUCLEOTIDE SEQUENCE [LARGE SCALE GENOMIC DNA]</scope>
    <source>
        <strain evidence="10 11">IO3-P2-C2</strain>
    </source>
</reference>
<evidence type="ECO:0000256" key="3">
    <source>
        <dbReference type="ARBA" id="ARBA00022448"/>
    </source>
</evidence>
<evidence type="ECO:0000256" key="4">
    <source>
        <dbReference type="ARBA" id="ARBA00022475"/>
    </source>
</evidence>
<feature type="transmembrane region" description="Helical" evidence="9">
    <location>
        <begin position="144"/>
        <end position="161"/>
    </location>
</feature>
<dbReference type="GO" id="GO:0005886">
    <property type="term" value="C:plasma membrane"/>
    <property type="evidence" value="ECO:0007669"/>
    <property type="project" value="UniProtKB-SubCell"/>
</dbReference>
<comment type="subcellular location">
    <subcellularLocation>
        <location evidence="1 9">Cell membrane</location>
        <topology evidence="1 9">Multi-pass membrane protein</topology>
    </subcellularLocation>
</comment>
<evidence type="ECO:0000313" key="10">
    <source>
        <dbReference type="EMBL" id="OZU87732.1"/>
    </source>
</evidence>
<feature type="transmembrane region" description="Helical" evidence="9">
    <location>
        <begin position="300"/>
        <end position="321"/>
    </location>
</feature>
<keyword evidence="4 9" id="KW-1003">Cell membrane</keyword>
<keyword evidence="7 9" id="KW-1133">Transmembrane helix</keyword>
<sequence length="450" mass="47474">MQNVIDAISGFVWGPFTLILIVGTGVYLTIRLGFLQFRSLPYALQLAFSPTRQDKKSKGDISHYQALSTAMAATIGTGNIVGVATAVVLGGPGAVFWMWVTALVGMVTKYAEALLAVKYRVQNSKGEMSGGPMYYLEKGLKQKWLAVLFALFGAVAAFGIGNMVQAKAVSDALNQTFNVPAWATGIILTILTGLVILGGIKSIGRVTAFFVPFMALFYVAGGIIIIVMNFDIVPAAVNLILTDAFTASAAGGGILGTVIRYGVARGVFSNEAGLGSAPIAAAAAKTDYPGRQALVSMTQVFIDTIIVCSITGITIVMAGLYDGSVEAGNLTNASFAAFLGDTGGLIVTLAIALFAYSTLVGWSYYGEKCFGYLFNDKAIPYYKVVFVLFVFVGAVSQLSLVWGIADIFNALMAIPNLIGLLGLSGVVAYETKKFMKVAKEEKERAKAKSA</sequence>
<dbReference type="AlphaFoldDB" id="A0A265N6W5"/>
<dbReference type="Proteomes" id="UP000216498">
    <property type="component" value="Unassembled WGS sequence"/>
</dbReference>
<keyword evidence="6 9" id="KW-0769">Symport</keyword>
<proteinExistence type="inferred from homology"/>
<keyword evidence="5 9" id="KW-0812">Transmembrane</keyword>
<feature type="transmembrane region" description="Helical" evidence="9">
    <location>
        <begin position="410"/>
        <end position="429"/>
    </location>
</feature>
<feature type="transmembrane region" description="Helical" evidence="9">
    <location>
        <begin position="381"/>
        <end position="404"/>
    </location>
</feature>
<evidence type="ECO:0000256" key="1">
    <source>
        <dbReference type="ARBA" id="ARBA00004651"/>
    </source>
</evidence>
<comment type="caution">
    <text evidence="10">The sequence shown here is derived from an EMBL/GenBank/DDBJ whole genome shotgun (WGS) entry which is preliminary data.</text>
</comment>
<dbReference type="InterPro" id="IPR001463">
    <property type="entry name" value="Na/Ala_symport"/>
</dbReference>
<dbReference type="OrthoDB" id="9804874at2"/>
<evidence type="ECO:0000256" key="7">
    <source>
        <dbReference type="ARBA" id="ARBA00022989"/>
    </source>
</evidence>
<dbReference type="FunFam" id="1.20.1740.10:FF:000004">
    <property type="entry name" value="Sodium:alanine symporter family protein"/>
    <property type="match status" value="1"/>
</dbReference>
<gene>
    <name evidence="10" type="ORF">CIL03_15310</name>
</gene>
<comment type="similarity">
    <text evidence="2 9">Belongs to the alanine or glycine:cation symporter (AGCS) (TC 2.A.25) family.</text>
</comment>
<dbReference type="PRINTS" id="PR00175">
    <property type="entry name" value="NAALASMPORT"/>
</dbReference>
<feature type="transmembrane region" description="Helical" evidence="9">
    <location>
        <begin position="181"/>
        <end position="200"/>
    </location>
</feature>